<comment type="caution">
    <text evidence="5">The sequence shown here is derived from an EMBL/GenBank/DDBJ whole genome shotgun (WGS) entry which is preliminary data.</text>
</comment>
<dbReference type="SMART" id="SM00368">
    <property type="entry name" value="LRR_RI"/>
    <property type="match status" value="19"/>
</dbReference>
<evidence type="ECO:0000256" key="3">
    <source>
        <dbReference type="ARBA" id="ARBA00022840"/>
    </source>
</evidence>
<dbReference type="SUPFAM" id="SSF52047">
    <property type="entry name" value="RNI-like"/>
    <property type="match status" value="2"/>
</dbReference>
<keyword evidence="6" id="KW-1185">Reference proteome</keyword>
<dbReference type="InterPro" id="IPR007111">
    <property type="entry name" value="NACHT_NTPase"/>
</dbReference>
<dbReference type="Pfam" id="PF05729">
    <property type="entry name" value="NACHT"/>
    <property type="match status" value="1"/>
</dbReference>
<dbReference type="InterPro" id="IPR052201">
    <property type="entry name" value="LRR-containing_regulator"/>
</dbReference>
<dbReference type="InterPro" id="IPR001611">
    <property type="entry name" value="Leu-rich_rpt"/>
</dbReference>
<dbReference type="InterPro" id="IPR027417">
    <property type="entry name" value="P-loop_NTPase"/>
</dbReference>
<dbReference type="CDD" id="cd00116">
    <property type="entry name" value="LRR_RI"/>
    <property type="match status" value="1"/>
</dbReference>
<gene>
    <name evidence="5" type="ORF">PEVE_00007624</name>
</gene>
<dbReference type="PANTHER" id="PTHR24111:SF0">
    <property type="entry name" value="LEUCINE-RICH REPEAT-CONTAINING PROTEIN"/>
    <property type="match status" value="1"/>
</dbReference>
<dbReference type="Gene3D" id="3.90.70.80">
    <property type="match status" value="1"/>
</dbReference>
<reference evidence="5 6" key="1">
    <citation type="submission" date="2022-05" db="EMBL/GenBank/DDBJ databases">
        <authorList>
            <consortium name="Genoscope - CEA"/>
            <person name="William W."/>
        </authorList>
    </citation>
    <scope>NUCLEOTIDE SEQUENCE [LARGE SCALE GENOMIC DNA]</scope>
</reference>
<dbReference type="Gene3D" id="3.40.50.300">
    <property type="entry name" value="P-loop containing nucleotide triphosphate hydrolases"/>
    <property type="match status" value="1"/>
</dbReference>
<dbReference type="Proteomes" id="UP001159427">
    <property type="component" value="Unassembled WGS sequence"/>
</dbReference>
<evidence type="ECO:0000256" key="2">
    <source>
        <dbReference type="ARBA" id="ARBA00022741"/>
    </source>
</evidence>
<name>A0ABN8R0K1_9CNID</name>
<proteinExistence type="predicted"/>
<keyword evidence="3" id="KW-0067">ATP-binding</keyword>
<dbReference type="InterPro" id="IPR032675">
    <property type="entry name" value="LRR_dom_sf"/>
</dbReference>
<dbReference type="PANTHER" id="PTHR24111">
    <property type="entry name" value="LEUCINE-RICH REPEAT-CONTAINING PROTEIN 34"/>
    <property type="match status" value="1"/>
</dbReference>
<keyword evidence="2" id="KW-0547">Nucleotide-binding</keyword>
<keyword evidence="1" id="KW-0677">Repeat</keyword>
<organism evidence="5 6">
    <name type="scientific">Porites evermanni</name>
    <dbReference type="NCBI Taxonomy" id="104178"/>
    <lineage>
        <taxon>Eukaryota</taxon>
        <taxon>Metazoa</taxon>
        <taxon>Cnidaria</taxon>
        <taxon>Anthozoa</taxon>
        <taxon>Hexacorallia</taxon>
        <taxon>Scleractinia</taxon>
        <taxon>Fungiina</taxon>
        <taxon>Poritidae</taxon>
        <taxon>Porites</taxon>
    </lineage>
</organism>
<dbReference type="EMBL" id="CALNXI010001507">
    <property type="protein sequence ID" value="CAH3170930.1"/>
    <property type="molecule type" value="Genomic_DNA"/>
</dbReference>
<dbReference type="SUPFAM" id="SSF52540">
    <property type="entry name" value="P-loop containing nucleoside triphosphate hydrolases"/>
    <property type="match status" value="1"/>
</dbReference>
<dbReference type="Gene3D" id="3.80.10.10">
    <property type="entry name" value="Ribonuclease Inhibitor"/>
    <property type="match status" value="6"/>
</dbReference>
<evidence type="ECO:0000313" key="6">
    <source>
        <dbReference type="Proteomes" id="UP001159427"/>
    </source>
</evidence>
<sequence>MAKDGTWGDHVVLLAAANHFQTSIRIISSLDREIVVYPEHAVADPNPLVLGHIHEFHYVSLQPRKDEYFFQRNKRSNEGYMMEKDEIGAKRRRTMEDHKAFRCTDLSYPNDIFERIRQLYTTREQRLLPVPWCEDFSFHLNDIFTRLKILGKEKTQGVLTDEITNMTAIFKAHAECQSPRTILIEGDPGMGKTTYCQKLAYDWATKKDKWDPSFPEIEVLLLLKCNEIQSNIWEAIDDQILPVEMEDQAKECFFKFIRENQSKVLLVLDGLDEVDPSSLKVLSSLIQGKELSGCLIVVTSRHEAGSKVRRYFDTLWEIEGFTKKDAESFILKYFKNIKKEHLARKLIESIFESQQDRDLSIWHVPSRSEPQQDRDLSELTKNPLNTALLCVICEDFEGVIPTSRTELYTEIVLCVLRRYEQKQGLASKNEDLMTVYKNELIDLGRMALESLLKGELYFEKHKSDGGLIVLSKFGFLSLQAGGSKRKVVVRYAFLHKSFQEFFAGFYLAYKLIEGEIECKSVVTDQRYENELYQVFLFMIGILVSTSEKTAESLVTYMARNITSLQSAQDVSKRFVLYLGCLSDYESLVCTLVEHLHIPYLNLKDKLRQKNLAGSLFKALAVNSSLTNLNLGGNSIGDCGAATLSQALAVNSSLTNLELRNNFIGPPGAASLSQALAVNSSLTNLDLSLNNEFGASGAASLSQALAGNSSLTNLVLFGNRIGDSGAASLSQALVVNSSLTNLELHLNRIGSSGATSLSQGLAVNSSLTNLGLSLNRIDGSGAASLSQALAVNSSLTNLNLGENSIGDCGAATLSQALAVNSSLTNLDLNSIRIGASGAASLSQGLAVNSSLTNLSLSFNSIGPCGAVSLSQALAVNFSLANLNLGENSIGDSGVASLSQALAVNSSLTNLDLSGNSIGDSGAASLFQALTVNSSITNLDLSRNSIGDSGAVSLFQALAVNFSLANLNLGENSIGDSGVASLSQALAVNSALTNLDLTGNNIGDSGAASLSQALAVNSSLTNLDLSSNYKIGCSGALSLSQALAVNSSLTNLNLTGNNIGDSGAASLSQALAVNSSLSNLVLWLNSIGDSGAVSLSQALAVNSSLTNLNLSRNSIGDSGAASLSQALAVNSSLTNLDLSMNSIGPSGAASLSQALAVNSLRNLDLRWEQYW</sequence>
<evidence type="ECO:0000313" key="5">
    <source>
        <dbReference type="EMBL" id="CAH3170930.1"/>
    </source>
</evidence>
<feature type="domain" description="NACHT" evidence="4">
    <location>
        <begin position="180"/>
        <end position="301"/>
    </location>
</feature>
<dbReference type="CDD" id="cd22758">
    <property type="entry name" value="OTU_232R-like"/>
    <property type="match status" value="1"/>
</dbReference>
<dbReference type="Pfam" id="PF13516">
    <property type="entry name" value="LRR_6"/>
    <property type="match status" value="16"/>
</dbReference>
<accession>A0ABN8R0K1</accession>
<dbReference type="PROSITE" id="PS50837">
    <property type="entry name" value="NACHT"/>
    <property type="match status" value="1"/>
</dbReference>
<protein>
    <recommendedName>
        <fullName evidence="4">NACHT domain-containing protein</fullName>
    </recommendedName>
</protein>
<evidence type="ECO:0000259" key="4">
    <source>
        <dbReference type="PROSITE" id="PS50837"/>
    </source>
</evidence>
<evidence type="ECO:0000256" key="1">
    <source>
        <dbReference type="ARBA" id="ARBA00022737"/>
    </source>
</evidence>